<feature type="compositionally biased region" description="Low complexity" evidence="1">
    <location>
        <begin position="81"/>
        <end position="104"/>
    </location>
</feature>
<gene>
    <name evidence="2" type="ORF">GPM918_LOCUS7382</name>
    <name evidence="3" type="ORF">OVA965_LOCUS33805</name>
    <name evidence="4" type="ORF">SRO942_LOCUS7382</name>
    <name evidence="5" type="ORF">TMI583_LOCUS34700</name>
</gene>
<evidence type="ECO:0000256" key="1">
    <source>
        <dbReference type="SAM" id="MobiDB-lite"/>
    </source>
</evidence>
<proteinExistence type="predicted"/>
<dbReference type="Proteomes" id="UP000682733">
    <property type="component" value="Unassembled WGS sequence"/>
</dbReference>
<dbReference type="OrthoDB" id="10036655at2759"/>
<keyword evidence="6" id="KW-1185">Reference proteome</keyword>
<dbReference type="EMBL" id="CAJOBC010001206">
    <property type="protein sequence ID" value="CAF3663356.1"/>
    <property type="molecule type" value="Genomic_DNA"/>
</dbReference>
<organism evidence="2 6">
    <name type="scientific">Didymodactylos carnosus</name>
    <dbReference type="NCBI Taxonomy" id="1234261"/>
    <lineage>
        <taxon>Eukaryota</taxon>
        <taxon>Metazoa</taxon>
        <taxon>Spiralia</taxon>
        <taxon>Gnathifera</taxon>
        <taxon>Rotifera</taxon>
        <taxon>Eurotatoria</taxon>
        <taxon>Bdelloidea</taxon>
        <taxon>Philodinida</taxon>
        <taxon>Philodinidae</taxon>
        <taxon>Didymodactylos</taxon>
    </lineage>
</organism>
<name>A0A813XY56_9BILA</name>
<dbReference type="EMBL" id="CAJNOQ010001206">
    <property type="protein sequence ID" value="CAF0876547.1"/>
    <property type="molecule type" value="Genomic_DNA"/>
</dbReference>
<evidence type="ECO:0000313" key="5">
    <source>
        <dbReference type="EMBL" id="CAF4223945.1"/>
    </source>
</evidence>
<dbReference type="Proteomes" id="UP000681722">
    <property type="component" value="Unassembled WGS sequence"/>
</dbReference>
<dbReference type="Proteomes" id="UP000663829">
    <property type="component" value="Unassembled WGS sequence"/>
</dbReference>
<evidence type="ECO:0000313" key="4">
    <source>
        <dbReference type="EMBL" id="CAF3663356.1"/>
    </source>
</evidence>
<dbReference type="AlphaFoldDB" id="A0A813XY56"/>
<reference evidence="2" key="1">
    <citation type="submission" date="2021-02" db="EMBL/GenBank/DDBJ databases">
        <authorList>
            <person name="Nowell W R."/>
        </authorList>
    </citation>
    <scope>NUCLEOTIDE SEQUENCE</scope>
</reference>
<feature type="region of interest" description="Disordered" evidence="1">
    <location>
        <begin position="81"/>
        <end position="110"/>
    </location>
</feature>
<dbReference type="Proteomes" id="UP000677228">
    <property type="component" value="Unassembled WGS sequence"/>
</dbReference>
<evidence type="ECO:0000313" key="3">
    <source>
        <dbReference type="EMBL" id="CAF1424520.1"/>
    </source>
</evidence>
<feature type="region of interest" description="Disordered" evidence="1">
    <location>
        <begin position="361"/>
        <end position="387"/>
    </location>
</feature>
<protein>
    <submittedName>
        <fullName evidence="2">Uncharacterized protein</fullName>
    </submittedName>
</protein>
<evidence type="ECO:0000313" key="2">
    <source>
        <dbReference type="EMBL" id="CAF0876547.1"/>
    </source>
</evidence>
<sequence>MHIPSNRRDRAFYAAFYSRNINEIQIIDSCLTKSTDDTSHGLLHLDTITNHQKPFLSNVKKINSGFRNGGVICIIASKRSSSQSPTSTSELSTSSCSSCTSSSSRRWQPAPSIQERLNAFELFVKQQQQQQNTKTSCQRDKMKKDPDEFSYLKKARSISTTSLVSKTKTVQSKSNKSIMLNELHSSNNVSQDSDSEILQEKFLFSGTLVDSDINKNGDNQKISTTLETCSRNISENGKNGSIQSIDEENNSILKYSKRYLSKSTSVLCNRQQSLELVDDMMGAIQEELCEIRQQDRDLKKMFLTIYGKIQELQYHKTPKTQDFNRLNKQFTLSNGDLRRLNNNRKCCRKVVTTNSMICETHHKTNDDDNSYTETETFSSDIDENSAD</sequence>
<dbReference type="EMBL" id="CAJOBA010049460">
    <property type="protein sequence ID" value="CAF4223945.1"/>
    <property type="molecule type" value="Genomic_DNA"/>
</dbReference>
<dbReference type="EMBL" id="CAJNOK010027695">
    <property type="protein sequence ID" value="CAF1424520.1"/>
    <property type="molecule type" value="Genomic_DNA"/>
</dbReference>
<evidence type="ECO:0000313" key="6">
    <source>
        <dbReference type="Proteomes" id="UP000663829"/>
    </source>
</evidence>
<accession>A0A813XY56</accession>
<comment type="caution">
    <text evidence="2">The sequence shown here is derived from an EMBL/GenBank/DDBJ whole genome shotgun (WGS) entry which is preliminary data.</text>
</comment>